<dbReference type="AlphaFoldDB" id="I9GEP7"/>
<gene>
    <name evidence="7" type="ORF">HMPREF1068_03732</name>
</gene>
<dbReference type="eggNOG" id="COG3537">
    <property type="taxonomic scope" value="Bacteria"/>
</dbReference>
<dbReference type="GO" id="GO:0005975">
    <property type="term" value="P:carbohydrate metabolic process"/>
    <property type="evidence" value="ECO:0007669"/>
    <property type="project" value="InterPro"/>
</dbReference>
<evidence type="ECO:0008006" key="9">
    <source>
        <dbReference type="Google" id="ProtNLM"/>
    </source>
</evidence>
<dbReference type="PROSITE" id="PS51257">
    <property type="entry name" value="PROKAR_LIPOPROTEIN"/>
    <property type="match status" value="1"/>
</dbReference>
<comment type="cofactor">
    <cofactor evidence="1">
        <name>Ca(2+)</name>
        <dbReference type="ChEBI" id="CHEBI:29108"/>
    </cofactor>
</comment>
<dbReference type="PANTHER" id="PTHR12143">
    <property type="entry name" value="PEPTIDE N-GLYCANASE PNGASE -RELATED"/>
    <property type="match status" value="1"/>
</dbReference>
<dbReference type="GO" id="GO:0005829">
    <property type="term" value="C:cytosol"/>
    <property type="evidence" value="ECO:0007669"/>
    <property type="project" value="TreeGrafter"/>
</dbReference>
<dbReference type="InterPro" id="IPR008928">
    <property type="entry name" value="6-hairpin_glycosidase_sf"/>
</dbReference>
<dbReference type="SUPFAM" id="SSF48208">
    <property type="entry name" value="Six-hairpin glycosidases"/>
    <property type="match status" value="1"/>
</dbReference>
<dbReference type="FunFam" id="3.30.2080.10:FF:000001">
    <property type="entry name" value="Alpha-1,2-mannosidase subfamily"/>
    <property type="match status" value="1"/>
</dbReference>
<dbReference type="InterPro" id="IPR050883">
    <property type="entry name" value="PNGase"/>
</dbReference>
<dbReference type="InterPro" id="IPR041371">
    <property type="entry name" value="GH92_N"/>
</dbReference>
<dbReference type="Gene3D" id="3.30.2080.10">
    <property type="entry name" value="GH92 mannosidase domain"/>
    <property type="match status" value="1"/>
</dbReference>
<protein>
    <recommendedName>
        <fullName evidence="9">Alpha-1,2-mannosidase</fullName>
    </recommendedName>
</protein>
<dbReference type="Pfam" id="PF07971">
    <property type="entry name" value="Glyco_hydro_92"/>
    <property type="match status" value="1"/>
</dbReference>
<dbReference type="InterPro" id="IPR005887">
    <property type="entry name" value="GH92_a_mannosidase_put"/>
</dbReference>
<dbReference type="PANTHER" id="PTHR12143:SF39">
    <property type="entry name" value="SECRETED PROTEIN"/>
    <property type="match status" value="1"/>
</dbReference>
<accession>I9GEP7</accession>
<dbReference type="EMBL" id="AGXS01000025">
    <property type="protein sequence ID" value="EIY45079.1"/>
    <property type="molecule type" value="Genomic_DNA"/>
</dbReference>
<evidence type="ECO:0000256" key="1">
    <source>
        <dbReference type="ARBA" id="ARBA00001913"/>
    </source>
</evidence>
<dbReference type="Gene3D" id="2.70.98.10">
    <property type="match status" value="1"/>
</dbReference>
<reference evidence="7 8" key="1">
    <citation type="submission" date="2012-02" db="EMBL/GenBank/DDBJ databases">
        <title>The Genome Sequence of Bacteroides nordii CL02T12C05.</title>
        <authorList>
            <consortium name="The Broad Institute Genome Sequencing Platform"/>
            <person name="Earl A."/>
            <person name="Ward D."/>
            <person name="Feldgarden M."/>
            <person name="Gevers D."/>
            <person name="Zitomersky N.L."/>
            <person name="Coyne M.J."/>
            <person name="Comstock L.E."/>
            <person name="Young S.K."/>
            <person name="Zeng Q."/>
            <person name="Gargeya S."/>
            <person name="Fitzgerald M."/>
            <person name="Haas B."/>
            <person name="Abouelleil A."/>
            <person name="Alvarado L."/>
            <person name="Arachchi H.M."/>
            <person name="Berlin A."/>
            <person name="Chapman S.B."/>
            <person name="Gearin G."/>
            <person name="Goldberg J."/>
            <person name="Griggs A."/>
            <person name="Gujja S."/>
            <person name="Hansen M."/>
            <person name="Heiman D."/>
            <person name="Howarth C."/>
            <person name="Larimer J."/>
            <person name="Lui A."/>
            <person name="MacDonald P.J.P."/>
            <person name="McCowen C."/>
            <person name="Montmayeur A."/>
            <person name="Murphy C."/>
            <person name="Neiman D."/>
            <person name="Pearson M."/>
            <person name="Priest M."/>
            <person name="Roberts A."/>
            <person name="Saif S."/>
            <person name="Shea T."/>
            <person name="Sisk P."/>
            <person name="Stolte C."/>
            <person name="Sykes S."/>
            <person name="Wortman J."/>
            <person name="Nusbaum C."/>
            <person name="Birren B."/>
        </authorList>
    </citation>
    <scope>NUCLEOTIDE SEQUENCE [LARGE SCALE GENOMIC DNA]</scope>
    <source>
        <strain evidence="7 8">CL02T12C05</strain>
    </source>
</reference>
<feature type="signal peptide" evidence="4">
    <location>
        <begin position="1"/>
        <end position="20"/>
    </location>
</feature>
<dbReference type="STRING" id="997884.HMPREF1068_03732"/>
<evidence type="ECO:0000313" key="8">
    <source>
        <dbReference type="Proteomes" id="UP000003089"/>
    </source>
</evidence>
<dbReference type="RefSeq" id="WP_007487009.1">
    <property type="nucleotide sequence ID" value="NZ_JH724316.1"/>
</dbReference>
<dbReference type="GO" id="GO:0006516">
    <property type="term" value="P:glycoprotein catabolic process"/>
    <property type="evidence" value="ECO:0007669"/>
    <property type="project" value="TreeGrafter"/>
</dbReference>
<sequence length="780" mass="87754">MNRILIHSAFLLVLLTGMSACQNHTDGVEDLSSYVNPFIGTSVKADTEQSFNSMGKTFPGAATPFGMTQVSPNTITGGDNGSGYGYQHKTIEGFAFTQMSGIGWYGDLGNFLVMPTTGELHVVAGKESDPEKKGYRSEYDKASEAASAGYYTARLTKYDILTEATASPHGGALRFTYPASDLSRIQIDLARRVGGTSTTQYVEVVNDNTIRGWMKCTPEGGGWGDGYGNPDYTVFFYAEFSKPLDNYGFWSVDIPDDWERKRENVLSDNYQARIAQSSIIRGKKSLEGKHVGFFAEFPTTDQEEVSLKAGISFSDLEGAEKNFKAELQGQTFDGMKKQAKELWNKELSKILMEGGTHDEKVAFYTALYHTMIDPRNMTDVDGRYPGGDHQIHQTADFTKRTIFSGWDVFRSQFPLQTIINPTLVNDEINSLVTLAEESGKGYLERWEFFNAYSGCMVGNPAISVLADAYAKNIRKYDIEKAYRAAVRTSELIGNKEELGYTPVEKGYSISETLEYAYTDWCVAQLAKALGKTDDAEKYTRKSLYYKNIFDSEDKMWFRPKRESGAWEEWPANGRLTEWHGSIESNPYQQGWFVPHDIDGMVALMGGEEKVLNDLEDFFEKTPKHFLWNEYYNHSNEPVHQVPFMFNRLNAPWLTQKWTRCICENAYRNDIEGLAGNEDVGQMSAWYILAAAGIHPICPGETRYELTSPAFGKVTFRLEDGKTFSIVAKNNSKKNIYIQRAWLNDKEYNQCFIDHADIAKGGTLTLEMGPEPMKSWGTGAE</sequence>
<keyword evidence="4" id="KW-0732">Signal</keyword>
<comment type="caution">
    <text evidence="7">The sequence shown here is derived from an EMBL/GenBank/DDBJ whole genome shotgun (WGS) entry which is preliminary data.</text>
</comment>
<dbReference type="Proteomes" id="UP000003089">
    <property type="component" value="Unassembled WGS sequence"/>
</dbReference>
<name>I9GEP7_9BACE</name>
<dbReference type="Pfam" id="PF17678">
    <property type="entry name" value="Glyco_hydro_92N"/>
    <property type="match status" value="1"/>
</dbReference>
<evidence type="ECO:0000259" key="6">
    <source>
        <dbReference type="Pfam" id="PF17678"/>
    </source>
</evidence>
<dbReference type="GO" id="GO:0000224">
    <property type="term" value="F:peptide-N4-(N-acetyl-beta-glucosaminyl)asparagine amidase activity"/>
    <property type="evidence" value="ECO:0007669"/>
    <property type="project" value="TreeGrafter"/>
</dbReference>
<dbReference type="NCBIfam" id="TIGR01180">
    <property type="entry name" value="aman2_put"/>
    <property type="match status" value="1"/>
</dbReference>
<dbReference type="GO" id="GO:0030246">
    <property type="term" value="F:carbohydrate binding"/>
    <property type="evidence" value="ECO:0007669"/>
    <property type="project" value="InterPro"/>
</dbReference>
<feature type="domain" description="Glycosyl hydrolase family 92 N-terminal" evidence="6">
    <location>
        <begin position="34"/>
        <end position="312"/>
    </location>
</feature>
<dbReference type="InterPro" id="IPR012939">
    <property type="entry name" value="Glyco_hydro_92"/>
</dbReference>
<evidence type="ECO:0000256" key="2">
    <source>
        <dbReference type="ARBA" id="ARBA00011245"/>
    </source>
</evidence>
<keyword evidence="3" id="KW-0106">Calcium</keyword>
<dbReference type="Gene3D" id="1.20.1610.10">
    <property type="entry name" value="alpha-1,2-mannosidases domains"/>
    <property type="match status" value="1"/>
</dbReference>
<evidence type="ECO:0000313" key="7">
    <source>
        <dbReference type="EMBL" id="EIY45079.1"/>
    </source>
</evidence>
<dbReference type="HOGENOM" id="CLU_003690_2_2_10"/>
<evidence type="ECO:0000256" key="4">
    <source>
        <dbReference type="SAM" id="SignalP"/>
    </source>
</evidence>
<evidence type="ECO:0000259" key="5">
    <source>
        <dbReference type="Pfam" id="PF07971"/>
    </source>
</evidence>
<proteinExistence type="predicted"/>
<dbReference type="InterPro" id="IPR014718">
    <property type="entry name" value="GH-type_carb-bd"/>
</dbReference>
<dbReference type="Gene3D" id="1.20.1050.60">
    <property type="entry name" value="alpha-1,2-mannosidase"/>
    <property type="match status" value="1"/>
</dbReference>
<evidence type="ECO:0000256" key="3">
    <source>
        <dbReference type="ARBA" id="ARBA00022837"/>
    </source>
</evidence>
<dbReference type="PATRIC" id="fig|997884.3.peg.3831"/>
<comment type="subunit">
    <text evidence="2">Monomer.</text>
</comment>
<feature type="domain" description="Glycosyl hydrolase family 92" evidence="5">
    <location>
        <begin position="318"/>
        <end position="769"/>
    </location>
</feature>
<organism evidence="7 8">
    <name type="scientific">Bacteroides nordii CL02T12C05</name>
    <dbReference type="NCBI Taxonomy" id="997884"/>
    <lineage>
        <taxon>Bacteria</taxon>
        <taxon>Pseudomonadati</taxon>
        <taxon>Bacteroidota</taxon>
        <taxon>Bacteroidia</taxon>
        <taxon>Bacteroidales</taxon>
        <taxon>Bacteroidaceae</taxon>
        <taxon>Bacteroides</taxon>
    </lineage>
</organism>
<feature type="chain" id="PRO_5003720558" description="Alpha-1,2-mannosidase" evidence="4">
    <location>
        <begin position="21"/>
        <end position="780"/>
    </location>
</feature>
<keyword evidence="8" id="KW-1185">Reference proteome</keyword>